<accession>A0A1Z5HY09</accession>
<dbReference type="EMBL" id="BDGJ01000205">
    <property type="protein sequence ID" value="GAW94221.1"/>
    <property type="molecule type" value="Genomic_DNA"/>
</dbReference>
<keyword evidence="2" id="KW-1185">Reference proteome</keyword>
<evidence type="ECO:0000313" key="2">
    <source>
        <dbReference type="Proteomes" id="UP000197032"/>
    </source>
</evidence>
<dbReference type="Proteomes" id="UP000197032">
    <property type="component" value="Unassembled WGS sequence"/>
</dbReference>
<sequence length="41" mass="4803">MSLFSICLSEKGHTYPYFCYSSLFSFRFLVDNRSSHFDQAA</sequence>
<reference evidence="2" key="1">
    <citation type="journal article" date="2017" name="Appl. Environ. Microbiol.">
        <title>Genomic Analysis of Calderihabitans maritimus KKC1, a Thermophilic, Hydrogenogenic, Carboxydotrophic Bacterium Isolated from Marine Sediment.</title>
        <authorList>
            <person name="Omae K."/>
            <person name="Yoneda Y."/>
            <person name="Fukuyama Y."/>
            <person name="Yoshida T."/>
            <person name="Sako Y."/>
        </authorList>
    </citation>
    <scope>NUCLEOTIDE SEQUENCE [LARGE SCALE GENOMIC DNA]</scope>
    <source>
        <strain evidence="2">KKC1</strain>
    </source>
</reference>
<proteinExistence type="predicted"/>
<dbReference type="AlphaFoldDB" id="A0A1Z5HY09"/>
<gene>
    <name evidence="1" type="ORF">KKC1_33330</name>
</gene>
<evidence type="ECO:0000313" key="1">
    <source>
        <dbReference type="EMBL" id="GAW94221.1"/>
    </source>
</evidence>
<name>A0A1Z5HY09_9FIRM</name>
<organism evidence="1 2">
    <name type="scientific">Calderihabitans maritimus</name>
    <dbReference type="NCBI Taxonomy" id="1246530"/>
    <lineage>
        <taxon>Bacteria</taxon>
        <taxon>Bacillati</taxon>
        <taxon>Bacillota</taxon>
        <taxon>Clostridia</taxon>
        <taxon>Neomoorellales</taxon>
        <taxon>Calderihabitantaceae</taxon>
        <taxon>Calderihabitans</taxon>
    </lineage>
</organism>
<protein>
    <submittedName>
        <fullName evidence="1">Uncharacterized protein</fullName>
    </submittedName>
</protein>
<comment type="caution">
    <text evidence="1">The sequence shown here is derived from an EMBL/GenBank/DDBJ whole genome shotgun (WGS) entry which is preliminary data.</text>
</comment>